<dbReference type="PROSITE" id="PS51186">
    <property type="entry name" value="GNAT"/>
    <property type="match status" value="1"/>
</dbReference>
<dbReference type="InterPro" id="IPR036390">
    <property type="entry name" value="WH_DNA-bd_sf"/>
</dbReference>
<reference evidence="2" key="1">
    <citation type="submission" date="2022-12" db="EMBL/GenBank/DDBJ databases">
        <title>Marinomonas 15G1-11 sp. nov, isolated from marine algae.</title>
        <authorList>
            <person name="Butt M."/>
            <person name="Choi D.G."/>
            <person name="Kim J.M."/>
            <person name="Lee J.K."/>
            <person name="Baek J.H."/>
            <person name="Jeon C.O."/>
        </authorList>
    </citation>
    <scope>NUCLEOTIDE SEQUENCE</scope>
    <source>
        <strain evidence="2">15G1-11</strain>
    </source>
</reference>
<organism evidence="2 3">
    <name type="scientific">Marinomonas phaeophyticola</name>
    <dbReference type="NCBI Taxonomy" id="3004091"/>
    <lineage>
        <taxon>Bacteria</taxon>
        <taxon>Pseudomonadati</taxon>
        <taxon>Pseudomonadota</taxon>
        <taxon>Gammaproteobacteria</taxon>
        <taxon>Oceanospirillales</taxon>
        <taxon>Oceanospirillaceae</taxon>
        <taxon>Marinomonas</taxon>
    </lineage>
</organism>
<feature type="domain" description="N-acetyltransferase" evidence="1">
    <location>
        <begin position="157"/>
        <end position="315"/>
    </location>
</feature>
<dbReference type="SUPFAM" id="SSF46785">
    <property type="entry name" value="Winged helix' DNA-binding domain"/>
    <property type="match status" value="1"/>
</dbReference>
<dbReference type="Pfam" id="PF00583">
    <property type="entry name" value="Acetyltransf_1"/>
    <property type="match status" value="1"/>
</dbReference>
<dbReference type="Gene3D" id="1.10.10.10">
    <property type="entry name" value="Winged helix-like DNA-binding domain superfamily/Winged helix DNA-binding domain"/>
    <property type="match status" value="1"/>
</dbReference>
<dbReference type="EMBL" id="JAPUBN010000006">
    <property type="protein sequence ID" value="MCZ2720452.1"/>
    <property type="molecule type" value="Genomic_DNA"/>
</dbReference>
<evidence type="ECO:0000313" key="2">
    <source>
        <dbReference type="EMBL" id="MCZ2720452.1"/>
    </source>
</evidence>
<keyword evidence="3" id="KW-1185">Reference proteome</keyword>
<dbReference type="InterPro" id="IPR036388">
    <property type="entry name" value="WH-like_DNA-bd_sf"/>
</dbReference>
<dbReference type="SUPFAM" id="SSF55729">
    <property type="entry name" value="Acyl-CoA N-acyltransferases (Nat)"/>
    <property type="match status" value="1"/>
</dbReference>
<gene>
    <name evidence="2" type="ORF">O1D97_02015</name>
</gene>
<dbReference type="InterPro" id="IPR016181">
    <property type="entry name" value="Acyl_CoA_acyltransferase"/>
</dbReference>
<dbReference type="CDD" id="cd00090">
    <property type="entry name" value="HTH_ARSR"/>
    <property type="match status" value="1"/>
</dbReference>
<evidence type="ECO:0000259" key="1">
    <source>
        <dbReference type="PROSITE" id="PS51186"/>
    </source>
</evidence>
<evidence type="ECO:0000313" key="3">
    <source>
        <dbReference type="Proteomes" id="UP001149719"/>
    </source>
</evidence>
<dbReference type="InterPro" id="IPR011991">
    <property type="entry name" value="ArsR-like_HTH"/>
</dbReference>
<name>A0ABT4JR12_9GAMM</name>
<comment type="caution">
    <text evidence="2">The sequence shown here is derived from an EMBL/GenBank/DDBJ whole genome shotgun (WGS) entry which is preliminary data.</text>
</comment>
<dbReference type="RefSeq" id="WP_269122353.1">
    <property type="nucleotide sequence ID" value="NZ_JAPUBN010000006.1"/>
</dbReference>
<sequence length="324" mass="36769">MEQFGVLTLGSRLKRLSDRLFLDVQELYMACKVPISGTYFPILKLLQVSGPLSVVEVASELRLSHPAISKQVAKMIKEDLLDKIIDTKDSRRFILTLSVKGQLAMLKAEPVLNEIKFVLEQTNSLSQGDFLTTLKQFEDQLMAGELCFKVLDRLNPIKIIPFDSAYLDEFNRINLAWLTRFFPTQITESERLLLKEPQEKVINKGGSVWLAISDRPESNRLLGAVIVLPTSSPIRIEMAKLSVVDHAQKMGVAQTLMDTVITYAKDNDIKIISLETSSRLTQAQNLYLRNGFIEKAHPTVSSYERADIYMEKYLFHSPNLEMKS</sequence>
<dbReference type="CDD" id="cd04301">
    <property type="entry name" value="NAT_SF"/>
    <property type="match status" value="1"/>
</dbReference>
<protein>
    <submittedName>
        <fullName evidence="2">Helix-turn-helix domain-containing GNAT family N-acetyltransferase</fullName>
    </submittedName>
</protein>
<dbReference type="SMART" id="SM00347">
    <property type="entry name" value="HTH_MARR"/>
    <property type="match status" value="1"/>
</dbReference>
<accession>A0ABT4JR12</accession>
<proteinExistence type="predicted"/>
<dbReference type="Proteomes" id="UP001149719">
    <property type="component" value="Unassembled WGS sequence"/>
</dbReference>
<dbReference type="InterPro" id="IPR000182">
    <property type="entry name" value="GNAT_dom"/>
</dbReference>
<dbReference type="InterPro" id="IPR000835">
    <property type="entry name" value="HTH_MarR-typ"/>
</dbReference>
<dbReference type="Gene3D" id="3.40.630.30">
    <property type="match status" value="1"/>
</dbReference>
<dbReference type="Pfam" id="PF12802">
    <property type="entry name" value="MarR_2"/>
    <property type="match status" value="1"/>
</dbReference>